<dbReference type="EMBL" id="LAZR01000146">
    <property type="protein sequence ID" value="KKN86577.1"/>
    <property type="molecule type" value="Genomic_DNA"/>
</dbReference>
<gene>
    <name evidence="1" type="ORF">LCGC14_0267530</name>
</gene>
<dbReference type="AlphaFoldDB" id="A0A0F9UGT1"/>
<reference evidence="1" key="1">
    <citation type="journal article" date="2015" name="Nature">
        <title>Complex archaea that bridge the gap between prokaryotes and eukaryotes.</title>
        <authorList>
            <person name="Spang A."/>
            <person name="Saw J.H."/>
            <person name="Jorgensen S.L."/>
            <person name="Zaremba-Niedzwiedzka K."/>
            <person name="Martijn J."/>
            <person name="Lind A.E."/>
            <person name="van Eijk R."/>
            <person name="Schleper C."/>
            <person name="Guy L."/>
            <person name="Ettema T.J."/>
        </authorList>
    </citation>
    <scope>NUCLEOTIDE SEQUENCE</scope>
</reference>
<protein>
    <submittedName>
        <fullName evidence="1">Uncharacterized protein</fullName>
    </submittedName>
</protein>
<proteinExistence type="predicted"/>
<evidence type="ECO:0000313" key="1">
    <source>
        <dbReference type="EMBL" id="KKN86577.1"/>
    </source>
</evidence>
<comment type="caution">
    <text evidence="1">The sequence shown here is derived from an EMBL/GenBank/DDBJ whole genome shotgun (WGS) entry which is preliminary data.</text>
</comment>
<organism evidence="1">
    <name type="scientific">marine sediment metagenome</name>
    <dbReference type="NCBI Taxonomy" id="412755"/>
    <lineage>
        <taxon>unclassified sequences</taxon>
        <taxon>metagenomes</taxon>
        <taxon>ecological metagenomes</taxon>
    </lineage>
</organism>
<name>A0A0F9UGT1_9ZZZZ</name>
<accession>A0A0F9UGT1</accession>
<sequence length="312" mass="36953">MLPSANPSLNESSEEVVWIDESRLRRFNEWYSKTIACDQQLAELNLRIEFEENEFELELLKKDRTKIRARVLTRTKYFFSMWGLLYNYHNNPELFLSRKRGRNPSQRGVTHDESGLTIGVPTRVTGMDIRIYELHEMIKTIELLSLLMPEREPHALISFYESVQIFRMSEGKRNLILAELEQYILPPTFTRRVITKNKTITYIVEVEVESNPDASRTASLPSGISNKSIRRWYRLRRDSEGLITKKWYAKATDLNQRQRTVKLQFDELSKDYIPPEKPKPTLPRRVLKAMMQPSKYVDPFSFLQEQLRMEQK</sequence>